<dbReference type="GO" id="GO:0015934">
    <property type="term" value="C:large ribosomal subunit"/>
    <property type="evidence" value="ECO:0007669"/>
    <property type="project" value="InterPro"/>
</dbReference>
<dbReference type="InterPro" id="IPR011332">
    <property type="entry name" value="Ribosomal_zn-bd"/>
</dbReference>
<evidence type="ECO:0000256" key="3">
    <source>
        <dbReference type="ARBA" id="ARBA00023274"/>
    </source>
</evidence>
<evidence type="ECO:0000256" key="4">
    <source>
        <dbReference type="ARBA" id="ARBA00035178"/>
    </source>
</evidence>
<organism evidence="6 7">
    <name type="scientific">Candidatus Vogelbacteria bacterium RIFOXYD1_FULL_42_15</name>
    <dbReference type="NCBI Taxonomy" id="1802437"/>
    <lineage>
        <taxon>Bacteria</taxon>
        <taxon>Candidatus Vogeliibacteriota</taxon>
    </lineage>
</organism>
<dbReference type="AlphaFoldDB" id="A0A1G2QHV7"/>
<dbReference type="InterPro" id="IPR044957">
    <property type="entry name" value="Ribosomal_bL32_bact"/>
</dbReference>
<sequence>MVVRMRHTRAHTGNRRSHHALVGVRLSVCAKCGAKHTRHRACANCGTYKGQTVIDTLAKTVKKERKAKKAGKK</sequence>
<evidence type="ECO:0000256" key="5">
    <source>
        <dbReference type="HAMAP-Rule" id="MF_00340"/>
    </source>
</evidence>
<comment type="caution">
    <text evidence="6">The sequence shown here is derived from an EMBL/GenBank/DDBJ whole genome shotgun (WGS) entry which is preliminary data.</text>
</comment>
<evidence type="ECO:0000313" key="7">
    <source>
        <dbReference type="Proteomes" id="UP000178481"/>
    </source>
</evidence>
<reference evidence="6 7" key="1">
    <citation type="journal article" date="2016" name="Nat. Commun.">
        <title>Thousands of microbial genomes shed light on interconnected biogeochemical processes in an aquifer system.</title>
        <authorList>
            <person name="Anantharaman K."/>
            <person name="Brown C.T."/>
            <person name="Hug L.A."/>
            <person name="Sharon I."/>
            <person name="Castelle C.J."/>
            <person name="Probst A.J."/>
            <person name="Thomas B.C."/>
            <person name="Singh A."/>
            <person name="Wilkins M.J."/>
            <person name="Karaoz U."/>
            <person name="Brodie E.L."/>
            <person name="Williams K.H."/>
            <person name="Hubbard S.S."/>
            <person name="Banfield J.F."/>
        </authorList>
    </citation>
    <scope>NUCLEOTIDE SEQUENCE [LARGE SCALE GENOMIC DNA]</scope>
</reference>
<dbReference type="EMBL" id="MHTI01000013">
    <property type="protein sequence ID" value="OHA59953.1"/>
    <property type="molecule type" value="Genomic_DNA"/>
</dbReference>
<keyword evidence="2 5" id="KW-0689">Ribosomal protein</keyword>
<dbReference type="PANTHER" id="PTHR35534:SF1">
    <property type="entry name" value="LARGE RIBOSOMAL SUBUNIT PROTEIN BL32"/>
    <property type="match status" value="1"/>
</dbReference>
<keyword evidence="3 5" id="KW-0687">Ribonucleoprotein</keyword>
<dbReference type="Proteomes" id="UP000178481">
    <property type="component" value="Unassembled WGS sequence"/>
</dbReference>
<name>A0A1G2QHV7_9BACT</name>
<comment type="similarity">
    <text evidence="1 5">Belongs to the bacterial ribosomal protein bL32 family.</text>
</comment>
<dbReference type="GO" id="GO:0006412">
    <property type="term" value="P:translation"/>
    <property type="evidence" value="ECO:0007669"/>
    <property type="project" value="UniProtKB-UniRule"/>
</dbReference>
<evidence type="ECO:0000313" key="6">
    <source>
        <dbReference type="EMBL" id="OHA59953.1"/>
    </source>
</evidence>
<dbReference type="InterPro" id="IPR002677">
    <property type="entry name" value="Ribosomal_bL32"/>
</dbReference>
<dbReference type="HAMAP" id="MF_00340">
    <property type="entry name" value="Ribosomal_bL32"/>
    <property type="match status" value="1"/>
</dbReference>
<accession>A0A1G2QHV7</accession>
<dbReference type="SUPFAM" id="SSF57829">
    <property type="entry name" value="Zn-binding ribosomal proteins"/>
    <property type="match status" value="1"/>
</dbReference>
<dbReference type="PANTHER" id="PTHR35534">
    <property type="entry name" value="50S RIBOSOMAL PROTEIN L32"/>
    <property type="match status" value="1"/>
</dbReference>
<evidence type="ECO:0000256" key="1">
    <source>
        <dbReference type="ARBA" id="ARBA00008560"/>
    </source>
</evidence>
<dbReference type="NCBIfam" id="TIGR01031">
    <property type="entry name" value="rpmF_bact"/>
    <property type="match status" value="1"/>
</dbReference>
<dbReference type="GO" id="GO:0003735">
    <property type="term" value="F:structural constituent of ribosome"/>
    <property type="evidence" value="ECO:0007669"/>
    <property type="project" value="InterPro"/>
</dbReference>
<proteinExistence type="inferred from homology"/>
<gene>
    <name evidence="5" type="primary">rpmF</name>
    <name evidence="6" type="ORF">A2607_00615</name>
</gene>
<evidence type="ECO:0000256" key="2">
    <source>
        <dbReference type="ARBA" id="ARBA00022980"/>
    </source>
</evidence>
<protein>
    <recommendedName>
        <fullName evidence="4 5">Large ribosomal subunit protein bL32</fullName>
    </recommendedName>
</protein>
<dbReference type="Pfam" id="PF01783">
    <property type="entry name" value="Ribosomal_L32p"/>
    <property type="match status" value="1"/>
</dbReference>